<feature type="compositionally biased region" description="Polar residues" evidence="4">
    <location>
        <begin position="383"/>
        <end position="394"/>
    </location>
</feature>
<evidence type="ECO:0000256" key="5">
    <source>
        <dbReference type="SAM" id="SignalP"/>
    </source>
</evidence>
<dbReference type="InterPro" id="IPR001314">
    <property type="entry name" value="Peptidase_S1A"/>
</dbReference>
<dbReference type="InterPro" id="IPR018114">
    <property type="entry name" value="TRYPSIN_HIS"/>
</dbReference>
<feature type="region of interest" description="Disordered" evidence="4">
    <location>
        <begin position="383"/>
        <end position="431"/>
    </location>
</feature>
<dbReference type="CDD" id="cd00190">
    <property type="entry name" value="Tryp_SPc"/>
    <property type="match status" value="1"/>
</dbReference>
<dbReference type="FunFam" id="2.40.10.10:FF:000038">
    <property type="entry name" value="Serine protease"/>
    <property type="match status" value="1"/>
</dbReference>
<dbReference type="GO" id="GO:0006508">
    <property type="term" value="P:proteolysis"/>
    <property type="evidence" value="ECO:0007669"/>
    <property type="project" value="InterPro"/>
</dbReference>
<dbReference type="Pfam" id="PF00089">
    <property type="entry name" value="Trypsin"/>
    <property type="match status" value="1"/>
</dbReference>
<dbReference type="GO" id="GO:0004252">
    <property type="term" value="F:serine-type endopeptidase activity"/>
    <property type="evidence" value="ECO:0007669"/>
    <property type="project" value="InterPro"/>
</dbReference>
<dbReference type="PROSITE" id="PS00134">
    <property type="entry name" value="TRYPSIN_HIS"/>
    <property type="match status" value="1"/>
</dbReference>
<keyword evidence="8" id="KW-1185">Reference proteome</keyword>
<dbReference type="SMART" id="SM00020">
    <property type="entry name" value="Tryp_SPc"/>
    <property type="match status" value="1"/>
</dbReference>
<evidence type="ECO:0000256" key="2">
    <source>
        <dbReference type="ARBA" id="ARBA00022525"/>
    </source>
</evidence>
<keyword evidence="5" id="KW-0732">Signal</keyword>
<dbReference type="InterPro" id="IPR043504">
    <property type="entry name" value="Peptidase_S1_PA_chymotrypsin"/>
</dbReference>
<reference evidence="7 8" key="1">
    <citation type="journal article" date="2019" name="PLoS Biol.">
        <title>Sex chromosomes control vertical transmission of feminizing Wolbachia symbionts in an isopod.</title>
        <authorList>
            <person name="Becking T."/>
            <person name="Chebbi M.A."/>
            <person name="Giraud I."/>
            <person name="Moumen B."/>
            <person name="Laverre T."/>
            <person name="Caubet Y."/>
            <person name="Peccoud J."/>
            <person name="Gilbert C."/>
            <person name="Cordaux R."/>
        </authorList>
    </citation>
    <scope>NUCLEOTIDE SEQUENCE [LARGE SCALE GENOMIC DNA]</scope>
    <source>
        <strain evidence="7">ANa2</strain>
        <tissue evidence="7">Whole body excluding digestive tract and cuticle</tissue>
    </source>
</reference>
<feature type="domain" description="Peptidase S1" evidence="6">
    <location>
        <begin position="639"/>
        <end position="894"/>
    </location>
</feature>
<feature type="chain" id="PRO_5024364521" evidence="5">
    <location>
        <begin position="19"/>
        <end position="896"/>
    </location>
</feature>
<dbReference type="Gene3D" id="2.40.10.10">
    <property type="entry name" value="Trypsin-like serine proteases"/>
    <property type="match status" value="2"/>
</dbReference>
<dbReference type="AlphaFoldDB" id="A0A5N5SXU8"/>
<sequence>YLFTLVLCTLIIIPKGQASEKWSWGKTTDGKNSAEDKHDGEKGEGIVPRSVDGGGFTKTPVFSSQNLSEKHSGGNTVKPPALTEGRSLKKFFKDMECRFGGKCKGRIPYSQPLYGAPVPVPAPYPVFSAPIAVAPAPQYPSPVLGPGPQYPPSIIAPLPRPIPLPKPAPVKVGYPPIPVVTEHHHTHTHIHKGGPIAAPISPIGSITPIAESPYKHTGYPPRPGFSPTILNGGSHQDSHESFGSPIGFGSSLMGSQIYGYGPLISPVVGPSIPVKPITTFPSGYGSAPIIGYGSNAPLSGPKSNSRPVKFFSTGYDTPVSPTFGGKGYKPTQTHQFPSKYGESTSSVPVYVAPSPIYTPSYGKGISSGVRPTSYIIPVASYTSGYDSSSKNSLGQRPYVPPKPVASYSSGHGTSSEIFSEQGPYSKPQPIASYSSGYGTNSEIFSGQGPYSKPQPIVSYPPSSGYGSSVLPQIGYNSGYNSQGYSPIKGISPISGNNNGYGISPIAVQPEAVTGTIYRPAKSLYAEECSCVLPQYCSSYDIVRITSGKDIAHLINPRNEALSILSNATDSHEQTRGKRDAPVITNRQPVASTRTAKARAIGGYTPGLSGCAPNYVCCRNSVNQEGKQFDGVCGKSLRNAIHGRVANTEYNRGVTQFGEFPWQGAILREKDYESLFVCGATLVSQQHVLTAAHCVVDEPYQSLIVRLGDWDVNGQTEFYKHIELPVANVVIHPKFYAGNLENDIAVLTLRGYIDFLANPHISPVCLPNPYTDFTNQQCYVSGWGKDAFGYSGEFQQILKKVDVPIVDRQSCQYALQEARLGRDYYLPEGFICAGGEEGKDTCKGDGGGPLVCPTRYNTFELAGIVSWGIGCGLKGVPGVYVNVPYYADWIKSIVDYS</sequence>
<dbReference type="InterPro" id="IPR009003">
    <property type="entry name" value="Peptidase_S1_PA"/>
</dbReference>
<feature type="region of interest" description="Disordered" evidence="4">
    <location>
        <begin position="22"/>
        <end position="82"/>
    </location>
</feature>
<dbReference type="OrthoDB" id="5949700at2759"/>
<organism evidence="7 8">
    <name type="scientific">Armadillidium nasatum</name>
    <dbReference type="NCBI Taxonomy" id="96803"/>
    <lineage>
        <taxon>Eukaryota</taxon>
        <taxon>Metazoa</taxon>
        <taxon>Ecdysozoa</taxon>
        <taxon>Arthropoda</taxon>
        <taxon>Crustacea</taxon>
        <taxon>Multicrustacea</taxon>
        <taxon>Malacostraca</taxon>
        <taxon>Eumalacostraca</taxon>
        <taxon>Peracarida</taxon>
        <taxon>Isopoda</taxon>
        <taxon>Oniscidea</taxon>
        <taxon>Crinocheta</taxon>
        <taxon>Armadillidiidae</taxon>
        <taxon>Armadillidium</taxon>
    </lineage>
</organism>
<dbReference type="InterPro" id="IPR001254">
    <property type="entry name" value="Trypsin_dom"/>
</dbReference>
<dbReference type="PROSITE" id="PS50240">
    <property type="entry name" value="TRYPSIN_DOM"/>
    <property type="match status" value="1"/>
</dbReference>
<evidence type="ECO:0000256" key="4">
    <source>
        <dbReference type="SAM" id="MobiDB-lite"/>
    </source>
</evidence>
<dbReference type="GO" id="GO:0005576">
    <property type="term" value="C:extracellular region"/>
    <property type="evidence" value="ECO:0007669"/>
    <property type="project" value="UniProtKB-SubCell"/>
</dbReference>
<dbReference type="SUPFAM" id="SSF50494">
    <property type="entry name" value="Trypsin-like serine proteases"/>
    <property type="match status" value="1"/>
</dbReference>
<gene>
    <name evidence="7" type="primary">Sb_7</name>
    <name evidence="7" type="ORF">Anas_07475</name>
</gene>
<name>A0A5N5SXU8_9CRUS</name>
<feature type="non-terminal residue" evidence="7">
    <location>
        <position position="1"/>
    </location>
</feature>
<evidence type="ECO:0000256" key="1">
    <source>
        <dbReference type="ARBA" id="ARBA00004613"/>
    </source>
</evidence>
<dbReference type="PANTHER" id="PTHR24258">
    <property type="entry name" value="SERINE PROTEASE-RELATED"/>
    <property type="match status" value="1"/>
</dbReference>
<evidence type="ECO:0000259" key="6">
    <source>
        <dbReference type="PROSITE" id="PS50240"/>
    </source>
</evidence>
<evidence type="ECO:0000313" key="7">
    <source>
        <dbReference type="EMBL" id="KAB7498852.1"/>
    </source>
</evidence>
<evidence type="ECO:0000313" key="8">
    <source>
        <dbReference type="Proteomes" id="UP000326759"/>
    </source>
</evidence>
<comment type="subcellular location">
    <subcellularLocation>
        <location evidence="1">Secreted</location>
    </subcellularLocation>
</comment>
<feature type="compositionally biased region" description="Basic and acidic residues" evidence="4">
    <location>
        <begin position="28"/>
        <end position="44"/>
    </location>
</feature>
<proteinExistence type="predicted"/>
<dbReference type="Proteomes" id="UP000326759">
    <property type="component" value="Unassembled WGS sequence"/>
</dbReference>
<comment type="caution">
    <text evidence="7">The sequence shown here is derived from an EMBL/GenBank/DDBJ whole genome shotgun (WGS) entry which is preliminary data.</text>
</comment>
<dbReference type="PANTHER" id="PTHR24258:SF142">
    <property type="entry name" value="PEPTIDASE S1 DOMAIN-CONTAINING PROTEIN"/>
    <property type="match status" value="1"/>
</dbReference>
<feature type="compositionally biased region" description="Polar residues" evidence="4">
    <location>
        <begin position="406"/>
        <end position="418"/>
    </location>
</feature>
<accession>A0A5N5SXU8</accession>
<feature type="signal peptide" evidence="5">
    <location>
        <begin position="1"/>
        <end position="18"/>
    </location>
</feature>
<keyword evidence="3" id="KW-1015">Disulfide bond</keyword>
<dbReference type="EMBL" id="SEYY01018932">
    <property type="protein sequence ID" value="KAB7498852.1"/>
    <property type="molecule type" value="Genomic_DNA"/>
</dbReference>
<dbReference type="PRINTS" id="PR00722">
    <property type="entry name" value="CHYMOTRYPSIN"/>
</dbReference>
<keyword evidence="2" id="KW-0964">Secreted</keyword>
<evidence type="ECO:0000256" key="3">
    <source>
        <dbReference type="ARBA" id="ARBA00023157"/>
    </source>
</evidence>
<protein>
    <submittedName>
        <fullName evidence="7">Serine proteinase stubble</fullName>
    </submittedName>
</protein>